<dbReference type="RefSeq" id="WP_212531084.1">
    <property type="nucleotide sequence ID" value="NZ_JAGSOG010000151.1"/>
</dbReference>
<sequence length="504" mass="54748">MSGEETHGEQGSGLESEPRIAVSRLNWAGRPSEAVEVADRLLAELSDPREILGVQLGKLSTLLNADRLRECPAVIDAAWTLIQGHDARAADVGEFHALAAFFAYREGSLERCITDLVRGAQALEAVPLDISALRPWLSMAVTYSYVGFHRHAVAAHQHAEHIGRLGTDWDRVHAAHPEIRVRQAVYLDQCGETAAAKAILGDLVHRLGPDGLIPVEVPYLGYAMARFAALGGRVEGDVRRLLSLNHEHFPEAAELHRLGLAALAIAQGRPQDALELLRNGQTVHSRLGAAEVPRLRALVHVAEGDYAAAYAADREVAYLLAHGAERVYDLFVDGITARLNFDELRRRYADEAQTDPLTGLPNRRYLERHVAQFAESNTHGVLGVADVDGFKQVNTVHGHLVGDEVLQQIAAILSRTLRSDDFLARYGGDEFVIVLPGAAMDEAREIASRMAAAVAANDWSDLAPGTPVTLTMGLAALEGQDPQEAFRTADLLMLEAKRSHGTQA</sequence>
<reference evidence="2" key="1">
    <citation type="submission" date="2021-04" db="EMBL/GenBank/DDBJ databases">
        <title>Genome based classification of Actinospica acidithermotolerans sp. nov., an actinobacterium isolated from an Indonesian hot spring.</title>
        <authorList>
            <person name="Kusuma A.B."/>
            <person name="Putra K.E."/>
            <person name="Nafisah S."/>
            <person name="Loh J."/>
            <person name="Nouioui I."/>
            <person name="Goodfellow M."/>
        </authorList>
    </citation>
    <scope>NUCLEOTIDE SEQUENCE</scope>
    <source>
        <strain evidence="2">CSCA 57</strain>
    </source>
</reference>
<accession>A0A941ERE6</accession>
<dbReference type="EMBL" id="JAGSOG010000151">
    <property type="protein sequence ID" value="MBR7836612.1"/>
    <property type="molecule type" value="Genomic_DNA"/>
</dbReference>
<dbReference type="GO" id="GO:0005886">
    <property type="term" value="C:plasma membrane"/>
    <property type="evidence" value="ECO:0007669"/>
    <property type="project" value="TreeGrafter"/>
</dbReference>
<dbReference type="InterPro" id="IPR050469">
    <property type="entry name" value="Diguanylate_Cyclase"/>
</dbReference>
<dbReference type="NCBIfam" id="TIGR00254">
    <property type="entry name" value="GGDEF"/>
    <property type="match status" value="1"/>
</dbReference>
<name>A0A941ERE6_9ACTN</name>
<dbReference type="GO" id="GO:0043709">
    <property type="term" value="P:cell adhesion involved in single-species biofilm formation"/>
    <property type="evidence" value="ECO:0007669"/>
    <property type="project" value="TreeGrafter"/>
</dbReference>
<comment type="caution">
    <text evidence="2">The sequence shown here is derived from an EMBL/GenBank/DDBJ whole genome shotgun (WGS) entry which is preliminary data.</text>
</comment>
<dbReference type="SUPFAM" id="SSF55073">
    <property type="entry name" value="Nucleotide cyclase"/>
    <property type="match status" value="1"/>
</dbReference>
<dbReference type="InterPro" id="IPR043128">
    <property type="entry name" value="Rev_trsase/Diguanyl_cyclase"/>
</dbReference>
<evidence type="ECO:0000259" key="1">
    <source>
        <dbReference type="PROSITE" id="PS50887"/>
    </source>
</evidence>
<dbReference type="CDD" id="cd01949">
    <property type="entry name" value="GGDEF"/>
    <property type="match status" value="1"/>
</dbReference>
<organism evidence="2 3">
    <name type="scientific">Actinospica durhamensis</name>
    <dbReference type="NCBI Taxonomy" id="1508375"/>
    <lineage>
        <taxon>Bacteria</taxon>
        <taxon>Bacillati</taxon>
        <taxon>Actinomycetota</taxon>
        <taxon>Actinomycetes</taxon>
        <taxon>Catenulisporales</taxon>
        <taxon>Actinospicaceae</taxon>
        <taxon>Actinospica</taxon>
    </lineage>
</organism>
<evidence type="ECO:0000313" key="3">
    <source>
        <dbReference type="Proteomes" id="UP000675781"/>
    </source>
</evidence>
<evidence type="ECO:0000313" key="2">
    <source>
        <dbReference type="EMBL" id="MBR7836612.1"/>
    </source>
</evidence>
<dbReference type="InterPro" id="IPR029787">
    <property type="entry name" value="Nucleotide_cyclase"/>
</dbReference>
<dbReference type="Pfam" id="PF00990">
    <property type="entry name" value="GGDEF"/>
    <property type="match status" value="1"/>
</dbReference>
<protein>
    <submittedName>
        <fullName evidence="2">GGDEF domain-containing protein</fullName>
    </submittedName>
</protein>
<dbReference type="PANTHER" id="PTHR45138:SF9">
    <property type="entry name" value="DIGUANYLATE CYCLASE DGCM-RELATED"/>
    <property type="match status" value="1"/>
</dbReference>
<dbReference type="Proteomes" id="UP000675781">
    <property type="component" value="Unassembled WGS sequence"/>
</dbReference>
<dbReference type="GO" id="GO:1902201">
    <property type="term" value="P:negative regulation of bacterial-type flagellum-dependent cell motility"/>
    <property type="evidence" value="ECO:0007669"/>
    <property type="project" value="TreeGrafter"/>
</dbReference>
<dbReference type="AlphaFoldDB" id="A0A941ERE6"/>
<dbReference type="GO" id="GO:0052621">
    <property type="term" value="F:diguanylate cyclase activity"/>
    <property type="evidence" value="ECO:0007669"/>
    <property type="project" value="TreeGrafter"/>
</dbReference>
<gene>
    <name evidence="2" type="ORF">KDL01_25255</name>
</gene>
<dbReference type="SMART" id="SM00267">
    <property type="entry name" value="GGDEF"/>
    <property type="match status" value="1"/>
</dbReference>
<feature type="domain" description="GGDEF" evidence="1">
    <location>
        <begin position="378"/>
        <end position="504"/>
    </location>
</feature>
<keyword evidence="3" id="KW-1185">Reference proteome</keyword>
<dbReference type="PROSITE" id="PS50887">
    <property type="entry name" value="GGDEF"/>
    <property type="match status" value="1"/>
</dbReference>
<proteinExistence type="predicted"/>
<dbReference type="PANTHER" id="PTHR45138">
    <property type="entry name" value="REGULATORY COMPONENTS OF SENSORY TRANSDUCTION SYSTEM"/>
    <property type="match status" value="1"/>
</dbReference>
<dbReference type="Gene3D" id="3.30.70.270">
    <property type="match status" value="1"/>
</dbReference>
<dbReference type="InterPro" id="IPR000160">
    <property type="entry name" value="GGDEF_dom"/>
</dbReference>